<keyword evidence="5 10" id="KW-0378">Hydrolase</keyword>
<dbReference type="SUPFAM" id="SSF52972">
    <property type="entry name" value="ITPase-like"/>
    <property type="match status" value="1"/>
</dbReference>
<keyword evidence="6 10" id="KW-0460">Magnesium</keyword>
<dbReference type="Pfam" id="PF01725">
    <property type="entry name" value="Ham1p_like"/>
    <property type="match status" value="1"/>
</dbReference>
<dbReference type="PANTHER" id="PTHR11067">
    <property type="entry name" value="INOSINE TRIPHOSPHATE PYROPHOSPHATASE/HAM1 PROTEIN"/>
    <property type="match status" value="1"/>
</dbReference>
<dbReference type="AlphaFoldDB" id="A0A9X3NQU3"/>
<protein>
    <recommendedName>
        <fullName evidence="10">dITP/XTP pyrophosphatase</fullName>
        <ecNumber evidence="10">3.6.1.66</ecNumber>
    </recommendedName>
    <alternativeName>
        <fullName evidence="10">Non-canonical purine NTP pyrophosphatase</fullName>
    </alternativeName>
    <alternativeName>
        <fullName evidence="10">Non-standard purine NTP pyrophosphatase</fullName>
    </alternativeName>
    <alternativeName>
        <fullName evidence="10">Nucleoside-triphosphate diphosphatase</fullName>
    </alternativeName>
    <alternativeName>
        <fullName evidence="10">Nucleoside-triphosphate pyrophosphatase</fullName>
        <shortName evidence="10">NTPase</shortName>
    </alternativeName>
</protein>
<dbReference type="GO" id="GO:0036222">
    <property type="term" value="F:XTP diphosphatase activity"/>
    <property type="evidence" value="ECO:0007669"/>
    <property type="project" value="UniProtKB-UniRule"/>
</dbReference>
<dbReference type="HAMAP" id="MF_01405">
    <property type="entry name" value="Non_canon_purine_NTPase"/>
    <property type="match status" value="1"/>
</dbReference>
<gene>
    <name evidence="11" type="ORF">LG943_24585</name>
</gene>
<dbReference type="Proteomes" id="UP001140076">
    <property type="component" value="Unassembled WGS sequence"/>
</dbReference>
<dbReference type="InterPro" id="IPR002637">
    <property type="entry name" value="RdgB/HAM1"/>
</dbReference>
<keyword evidence="12" id="KW-1185">Reference proteome</keyword>
<dbReference type="GO" id="GO:0005829">
    <property type="term" value="C:cytosol"/>
    <property type="evidence" value="ECO:0007669"/>
    <property type="project" value="TreeGrafter"/>
</dbReference>
<evidence type="ECO:0000313" key="11">
    <source>
        <dbReference type="EMBL" id="MDA0567475.1"/>
    </source>
</evidence>
<dbReference type="EMBL" id="JAJAQC010000059">
    <property type="protein sequence ID" value="MDA0567475.1"/>
    <property type="molecule type" value="Genomic_DNA"/>
</dbReference>
<reference evidence="11" key="1">
    <citation type="submission" date="2021-10" db="EMBL/GenBank/DDBJ databases">
        <title>Streptomonospora sp. nov., isolated from mangrove soil.</title>
        <authorList>
            <person name="Chen X."/>
            <person name="Ge X."/>
            <person name="Liu W."/>
        </authorList>
    </citation>
    <scope>NUCLEOTIDE SEQUENCE</scope>
    <source>
        <strain evidence="11">S1-112</strain>
    </source>
</reference>
<dbReference type="EC" id="3.6.1.66" evidence="10"/>
<dbReference type="FunFam" id="3.90.950.10:FF:000001">
    <property type="entry name" value="dITP/XTP pyrophosphatase"/>
    <property type="match status" value="1"/>
</dbReference>
<feature type="binding site" evidence="10">
    <location>
        <position position="76"/>
    </location>
    <ligand>
        <name>Mg(2+)</name>
        <dbReference type="ChEBI" id="CHEBI:18420"/>
    </ligand>
</feature>
<organism evidence="11 12">
    <name type="scientific">Streptomonospora mangrovi</name>
    <dbReference type="NCBI Taxonomy" id="2883123"/>
    <lineage>
        <taxon>Bacteria</taxon>
        <taxon>Bacillati</taxon>
        <taxon>Actinomycetota</taxon>
        <taxon>Actinomycetes</taxon>
        <taxon>Streptosporangiales</taxon>
        <taxon>Nocardiopsidaceae</taxon>
        <taxon>Streptomonospora</taxon>
    </lineage>
</organism>
<dbReference type="InterPro" id="IPR029001">
    <property type="entry name" value="ITPase-like_fam"/>
</dbReference>
<evidence type="ECO:0000256" key="2">
    <source>
        <dbReference type="ARBA" id="ARBA00011738"/>
    </source>
</evidence>
<comment type="caution">
    <text evidence="11">The sequence shown here is derived from an EMBL/GenBank/DDBJ whole genome shotgun (WGS) entry which is preliminary data.</text>
</comment>
<evidence type="ECO:0000256" key="6">
    <source>
        <dbReference type="ARBA" id="ARBA00022842"/>
    </source>
</evidence>
<evidence type="ECO:0000256" key="5">
    <source>
        <dbReference type="ARBA" id="ARBA00022801"/>
    </source>
</evidence>
<evidence type="ECO:0000256" key="9">
    <source>
        <dbReference type="ARBA" id="ARBA00052017"/>
    </source>
</evidence>
<evidence type="ECO:0000256" key="7">
    <source>
        <dbReference type="ARBA" id="ARBA00023080"/>
    </source>
</evidence>
<evidence type="ECO:0000256" key="1">
    <source>
        <dbReference type="ARBA" id="ARBA00008023"/>
    </source>
</evidence>
<feature type="binding site" evidence="10">
    <location>
        <position position="77"/>
    </location>
    <ligand>
        <name>substrate</name>
    </ligand>
</feature>
<dbReference type="GO" id="GO:0035870">
    <property type="term" value="F:dITP diphosphatase activity"/>
    <property type="evidence" value="ECO:0007669"/>
    <property type="project" value="UniProtKB-UniRule"/>
</dbReference>
<dbReference type="RefSeq" id="WP_270074721.1">
    <property type="nucleotide sequence ID" value="NZ_JAJAQC010000059.1"/>
</dbReference>
<evidence type="ECO:0000256" key="3">
    <source>
        <dbReference type="ARBA" id="ARBA00022723"/>
    </source>
</evidence>
<dbReference type="GO" id="GO:0017111">
    <property type="term" value="F:ribonucleoside triphosphate phosphatase activity"/>
    <property type="evidence" value="ECO:0007669"/>
    <property type="project" value="InterPro"/>
</dbReference>
<comment type="function">
    <text evidence="10">Pyrophosphatase that catalyzes the hydrolysis of nucleoside triphosphates to their monophosphate derivatives, with a high preference for the non-canonical purine nucleotides XTP (xanthosine triphosphate), dITP (deoxyinosine triphosphate) and ITP. Seems to function as a house-cleaning enzyme that removes non-canonical purine nucleotides from the nucleotide pool, thus preventing their incorporation into DNA/RNA and avoiding chromosomal lesions.</text>
</comment>
<dbReference type="PANTHER" id="PTHR11067:SF9">
    <property type="entry name" value="INOSINE TRIPHOSPHATE PYROPHOSPHATASE"/>
    <property type="match status" value="1"/>
</dbReference>
<keyword evidence="7 10" id="KW-0546">Nucleotide metabolism</keyword>
<accession>A0A9X3NQU3</accession>
<feature type="binding site" evidence="10">
    <location>
        <begin position="211"/>
        <end position="212"/>
    </location>
    <ligand>
        <name>substrate</name>
    </ligand>
</feature>
<comment type="cofactor">
    <cofactor evidence="10">
        <name>Mg(2+)</name>
        <dbReference type="ChEBI" id="CHEBI:18420"/>
    </cofactor>
    <text evidence="10">Binds 1 Mg(2+) ion per subunit.</text>
</comment>
<comment type="subunit">
    <text evidence="2 10">Homodimer.</text>
</comment>
<comment type="caution">
    <text evidence="10">Lacks conserved residue(s) required for the propagation of feature annotation.</text>
</comment>
<proteinExistence type="inferred from homology"/>
<comment type="catalytic activity">
    <reaction evidence="10">
        <text>ITP + H2O = IMP + diphosphate + H(+)</text>
        <dbReference type="Rhea" id="RHEA:29399"/>
        <dbReference type="ChEBI" id="CHEBI:15377"/>
        <dbReference type="ChEBI" id="CHEBI:15378"/>
        <dbReference type="ChEBI" id="CHEBI:33019"/>
        <dbReference type="ChEBI" id="CHEBI:58053"/>
        <dbReference type="ChEBI" id="CHEBI:61402"/>
        <dbReference type="EC" id="3.6.1.66"/>
    </reaction>
</comment>
<comment type="catalytic activity">
    <reaction evidence="8 10">
        <text>dITP + H2O = dIMP + diphosphate + H(+)</text>
        <dbReference type="Rhea" id="RHEA:28342"/>
        <dbReference type="ChEBI" id="CHEBI:15377"/>
        <dbReference type="ChEBI" id="CHEBI:15378"/>
        <dbReference type="ChEBI" id="CHEBI:33019"/>
        <dbReference type="ChEBI" id="CHEBI:61194"/>
        <dbReference type="ChEBI" id="CHEBI:61382"/>
        <dbReference type="EC" id="3.6.1.66"/>
    </reaction>
</comment>
<evidence type="ECO:0000256" key="10">
    <source>
        <dbReference type="HAMAP-Rule" id="MF_01405"/>
    </source>
</evidence>
<dbReference type="GO" id="GO:0036220">
    <property type="term" value="F:ITP diphosphatase activity"/>
    <property type="evidence" value="ECO:0007669"/>
    <property type="project" value="UniProtKB-UniRule"/>
</dbReference>
<dbReference type="GO" id="GO:0000166">
    <property type="term" value="F:nucleotide binding"/>
    <property type="evidence" value="ECO:0007669"/>
    <property type="project" value="UniProtKB-KW"/>
</dbReference>
<feature type="active site" description="Proton acceptor" evidence="10">
    <location>
        <position position="76"/>
    </location>
</feature>
<comment type="similarity">
    <text evidence="1 10">Belongs to the HAM1 NTPase family.</text>
</comment>
<sequence length="227" mass="23588">MSGAHARVVLATRNAKKVPEMQAILTEAGIPAEVVGLTGFPDAPEVPETEPTFAGNALLKARAIARHTGLPAVADDSGLRVDELNGMPGVLSARWSGSFGDAAPDKDAANLRLVLDQLADTPAERRGAEFVAAAALAVPARAGDAGGRDAGEDAAAEGIALEDVVEGVLRGRLLDHPRGGNGFGYDPIFVPEGETRTTAEMTAAEKNAISHRGIAFRKLAERLREVL</sequence>
<keyword evidence="3 10" id="KW-0479">Metal-binding</keyword>
<dbReference type="GO" id="GO:0046872">
    <property type="term" value="F:metal ion binding"/>
    <property type="evidence" value="ECO:0007669"/>
    <property type="project" value="UniProtKB-KW"/>
</dbReference>
<comment type="catalytic activity">
    <reaction evidence="9 10">
        <text>XTP + H2O = XMP + diphosphate + H(+)</text>
        <dbReference type="Rhea" id="RHEA:28610"/>
        <dbReference type="ChEBI" id="CHEBI:15377"/>
        <dbReference type="ChEBI" id="CHEBI:15378"/>
        <dbReference type="ChEBI" id="CHEBI:33019"/>
        <dbReference type="ChEBI" id="CHEBI:57464"/>
        <dbReference type="ChEBI" id="CHEBI:61314"/>
        <dbReference type="EC" id="3.6.1.66"/>
    </reaction>
</comment>
<feature type="binding site" evidence="10">
    <location>
        <position position="206"/>
    </location>
    <ligand>
        <name>substrate</name>
    </ligand>
</feature>
<name>A0A9X3NQU3_9ACTN</name>
<keyword evidence="4 10" id="KW-0547">Nucleotide-binding</keyword>
<dbReference type="GO" id="GO:0009146">
    <property type="term" value="P:purine nucleoside triphosphate catabolic process"/>
    <property type="evidence" value="ECO:0007669"/>
    <property type="project" value="UniProtKB-UniRule"/>
</dbReference>
<feature type="binding site" evidence="10">
    <location>
        <begin position="12"/>
        <end position="17"/>
    </location>
    <ligand>
        <name>substrate</name>
    </ligand>
</feature>
<evidence type="ECO:0000256" key="8">
    <source>
        <dbReference type="ARBA" id="ARBA00051875"/>
    </source>
</evidence>
<dbReference type="Gene3D" id="3.90.950.10">
    <property type="match status" value="1"/>
</dbReference>
<dbReference type="CDD" id="cd00515">
    <property type="entry name" value="HAM1"/>
    <property type="match status" value="1"/>
</dbReference>
<feature type="binding site" evidence="10">
    <location>
        <begin position="183"/>
        <end position="186"/>
    </location>
    <ligand>
        <name>substrate</name>
    </ligand>
</feature>
<dbReference type="InterPro" id="IPR020922">
    <property type="entry name" value="dITP/XTP_pyrophosphatase"/>
</dbReference>
<evidence type="ECO:0000256" key="4">
    <source>
        <dbReference type="ARBA" id="ARBA00022741"/>
    </source>
</evidence>
<evidence type="ECO:0000313" key="12">
    <source>
        <dbReference type="Proteomes" id="UP001140076"/>
    </source>
</evidence>
<dbReference type="GO" id="GO:0009117">
    <property type="term" value="P:nucleotide metabolic process"/>
    <property type="evidence" value="ECO:0007669"/>
    <property type="project" value="UniProtKB-KW"/>
</dbReference>